<evidence type="ECO:0000313" key="1">
    <source>
        <dbReference type="Proteomes" id="UP000694867"/>
    </source>
</evidence>
<accession>A0AAJ6VY33</accession>
<sequence>MMKGVQLTTFSADFEDPPDEEGMKWSHRRSDYLVAEKVNSSRKLIVIKYPLRGRLKYQISAIARKLREGVRRHRRNVENSLKVQATLVLGPIYEQQKISYDAVRAIEERIRQNQTHQLTPQEEYSWKRWYESDRLFRALVHAKMHAHCSVEAYGRAHLEIQECYGKVIKYKTEIERTASERISKYRRRKKLSAILLELSCVPIELNTHLDLCVSTSRKLSVSLRKYEVLKKAFFHDFHERA</sequence>
<keyword evidence="1" id="KW-1185">Reference proteome</keyword>
<dbReference type="Proteomes" id="UP000694867">
    <property type="component" value="Unplaced"/>
</dbReference>
<dbReference type="AlphaFoldDB" id="A0AAJ6VY33"/>
<protein>
    <submittedName>
        <fullName evidence="2">Uncharacterized protein LOC100900735</fullName>
    </submittedName>
</protein>
<gene>
    <name evidence="2" type="primary">LOC100900735</name>
</gene>
<dbReference type="KEGG" id="goe:100900735"/>
<evidence type="ECO:0000313" key="2">
    <source>
        <dbReference type="RefSeq" id="XP_003743631.1"/>
    </source>
</evidence>
<proteinExistence type="predicted"/>
<name>A0AAJ6VY33_9ACAR</name>
<reference evidence="2" key="1">
    <citation type="submission" date="2025-08" db="UniProtKB">
        <authorList>
            <consortium name="RefSeq"/>
        </authorList>
    </citation>
    <scope>IDENTIFICATION</scope>
</reference>
<dbReference type="RefSeq" id="XP_003743631.1">
    <property type="nucleotide sequence ID" value="XM_003743583.2"/>
</dbReference>
<dbReference type="GeneID" id="100900735"/>
<organism evidence="1 2">
    <name type="scientific">Galendromus occidentalis</name>
    <name type="common">western predatory mite</name>
    <dbReference type="NCBI Taxonomy" id="34638"/>
    <lineage>
        <taxon>Eukaryota</taxon>
        <taxon>Metazoa</taxon>
        <taxon>Ecdysozoa</taxon>
        <taxon>Arthropoda</taxon>
        <taxon>Chelicerata</taxon>
        <taxon>Arachnida</taxon>
        <taxon>Acari</taxon>
        <taxon>Parasitiformes</taxon>
        <taxon>Mesostigmata</taxon>
        <taxon>Gamasina</taxon>
        <taxon>Phytoseioidea</taxon>
        <taxon>Phytoseiidae</taxon>
        <taxon>Typhlodrominae</taxon>
        <taxon>Galendromus</taxon>
    </lineage>
</organism>